<evidence type="ECO:0000313" key="2">
    <source>
        <dbReference type="Proteomes" id="UP001242368"/>
    </source>
</evidence>
<dbReference type="RefSeq" id="WP_290365444.1">
    <property type="nucleotide sequence ID" value="NZ_JAUFQU010000078.1"/>
</dbReference>
<name>A0ABT8D038_9FLAO</name>
<proteinExistence type="predicted"/>
<organism evidence="1 2">
    <name type="scientific">Paenimyroides ceti</name>
    <dbReference type="NCBI Taxonomy" id="395087"/>
    <lineage>
        <taxon>Bacteria</taxon>
        <taxon>Pseudomonadati</taxon>
        <taxon>Bacteroidota</taxon>
        <taxon>Flavobacteriia</taxon>
        <taxon>Flavobacteriales</taxon>
        <taxon>Flavobacteriaceae</taxon>
        <taxon>Paenimyroides</taxon>
    </lineage>
</organism>
<comment type="caution">
    <text evidence="1">The sequence shown here is derived from an EMBL/GenBank/DDBJ whole genome shotgun (WGS) entry which is preliminary data.</text>
</comment>
<gene>
    <name evidence="1" type="ORF">QW060_25405</name>
</gene>
<accession>A0ABT8D038</accession>
<keyword evidence="2" id="KW-1185">Reference proteome</keyword>
<evidence type="ECO:0000313" key="1">
    <source>
        <dbReference type="EMBL" id="MDN3710210.1"/>
    </source>
</evidence>
<protein>
    <submittedName>
        <fullName evidence="1">Uncharacterized protein</fullName>
    </submittedName>
</protein>
<dbReference type="Proteomes" id="UP001242368">
    <property type="component" value="Unassembled WGS sequence"/>
</dbReference>
<sequence>MPHEHTLGYILVENKIFDLYELKQEKQLAEEYQGLWISYAIATPLEKDTVEEKRKKAHLYIWVKRKTNILH</sequence>
<dbReference type="EMBL" id="JAUFQU010000078">
    <property type="protein sequence ID" value="MDN3710210.1"/>
    <property type="molecule type" value="Genomic_DNA"/>
</dbReference>
<reference evidence="2" key="1">
    <citation type="journal article" date="2019" name="Int. J. Syst. Evol. Microbiol.">
        <title>The Global Catalogue of Microorganisms (GCM) 10K type strain sequencing project: providing services to taxonomists for standard genome sequencing and annotation.</title>
        <authorList>
            <consortium name="The Broad Institute Genomics Platform"/>
            <consortium name="The Broad Institute Genome Sequencing Center for Infectious Disease"/>
            <person name="Wu L."/>
            <person name="Ma J."/>
        </authorList>
    </citation>
    <scope>NUCLEOTIDE SEQUENCE [LARGE SCALE GENOMIC DNA]</scope>
    <source>
        <strain evidence="2">CECT 7184</strain>
    </source>
</reference>